<organism evidence="4 5">
    <name type="scientific">Flaviaesturariibacter amylovorans</name>
    <dbReference type="NCBI Taxonomy" id="1084520"/>
    <lineage>
        <taxon>Bacteria</taxon>
        <taxon>Pseudomonadati</taxon>
        <taxon>Bacteroidota</taxon>
        <taxon>Chitinophagia</taxon>
        <taxon>Chitinophagales</taxon>
        <taxon>Chitinophagaceae</taxon>
        <taxon>Flaviaestuariibacter</taxon>
    </lineage>
</organism>
<dbReference type="InterPro" id="IPR001599">
    <property type="entry name" value="Macroglobln_a2"/>
</dbReference>
<dbReference type="InterPro" id="IPR047565">
    <property type="entry name" value="Alpha-macroglob_thiol-ester_cl"/>
</dbReference>
<dbReference type="Pfam" id="PF17973">
    <property type="entry name" value="bMG10"/>
    <property type="match status" value="1"/>
</dbReference>
<dbReference type="Pfam" id="PF01835">
    <property type="entry name" value="MG2"/>
    <property type="match status" value="1"/>
</dbReference>
<keyword evidence="2" id="KW-0732">Signal</keyword>
<dbReference type="SMART" id="SM01419">
    <property type="entry name" value="Thiol-ester_cl"/>
    <property type="match status" value="1"/>
</dbReference>
<dbReference type="SUPFAM" id="SSF48239">
    <property type="entry name" value="Terpenoid cyclases/Protein prenyltransferases"/>
    <property type="match status" value="1"/>
</dbReference>
<evidence type="ECO:0000256" key="2">
    <source>
        <dbReference type="SAM" id="SignalP"/>
    </source>
</evidence>
<comment type="caution">
    <text evidence="4">The sequence shown here is derived from an EMBL/GenBank/DDBJ whole genome shotgun (WGS) entry which is preliminary data.</text>
</comment>
<keyword evidence="5" id="KW-1185">Reference proteome</keyword>
<dbReference type="InterPro" id="IPR008930">
    <property type="entry name" value="Terpenoid_cyclase/PrenylTrfase"/>
</dbReference>
<dbReference type="PANTHER" id="PTHR40094">
    <property type="entry name" value="ALPHA-2-MACROGLOBULIN HOMOLOG"/>
    <property type="match status" value="1"/>
</dbReference>
<dbReference type="Pfam" id="PF00207">
    <property type="entry name" value="A2M"/>
    <property type="match status" value="1"/>
</dbReference>
<dbReference type="InterPro" id="IPR041246">
    <property type="entry name" value="Bact_MG10"/>
</dbReference>
<reference evidence="5" key="1">
    <citation type="journal article" date="2019" name="Int. J. Syst. Evol. Microbiol.">
        <title>The Global Catalogue of Microorganisms (GCM) 10K type strain sequencing project: providing services to taxonomists for standard genome sequencing and annotation.</title>
        <authorList>
            <consortium name="The Broad Institute Genomics Platform"/>
            <consortium name="The Broad Institute Genome Sequencing Center for Infectious Disease"/>
            <person name="Wu L."/>
            <person name="Ma J."/>
        </authorList>
    </citation>
    <scope>NUCLEOTIDE SEQUENCE [LARGE SCALE GENOMIC DNA]</scope>
    <source>
        <strain evidence="5">JCM 17919</strain>
    </source>
</reference>
<dbReference type="PANTHER" id="PTHR40094:SF1">
    <property type="entry name" value="UBIQUITIN DOMAIN-CONTAINING PROTEIN"/>
    <property type="match status" value="1"/>
</dbReference>
<sequence length="2023" mass="226824">MQLRSLILLTSLLLLGSAHVDAQTKQWYDRQWEKADSLSAIAGKPRSALEVVNSVYKSARAQNNEAQLIRALVYRTGLREGTREQGAALGIRELEAERKGLRGTALALVNSLLARTYRTYTSHHHWQIRNRTATGITNEKDITTWTLRDLHERITGLYEASLSERALLQRTALTAYAPLIRTGNSRALRPTLYDLLAHEALDYFKSGEADLARPERPFAIAQPEALAPASEFARARFATTDSASLQWRALRLFQDLITFHLQRGDAAALADVDLDRIAYAYEHSVHPDKEALYVATLRQLMAQRPGRESHGAAYLLAQHHEEKAGSYDPLKDSSGRWERNKAIALLEPVVRDSAVKSAAWVMSYNLLQQLRRPSFSMEAEKVNVPGAPFRVLVNYRSVPKLYLRAIALKDTSSLSLNDAASWAALLRRPAAATWEQELPATGDAQTHRVEVPAPALAVGRYLLLASTEPTFRAATTLASGVDVLVSNISHVRRGEALYVLHRVTGRPLPGAVVRTVYHEYNNRRQEYEYRNGPVLTADNRGQVQLRTGNRQRQLYFKVLHGRDSLFLVDGNDGYYEFDPGKPEPQKERTEVSFFTDRAIYRPGQTVFFKGLVVRRLNGVRVGASSSSTVFLRDANGQVKDSVRLTTNDYGSFHGRFTLPATGLTGRFSIGTEGGETSFSVEEYKRPKFYVEFAEQRGSYRVGDSVRAEGTAQAYAGNTIGDARVTYRVVRAPRRVWSWWWRWMPQGTEQEITHGETTTDAAGRFRINFTALPDGTLDSASNPVFDYTVYADVTDINGETRSGEQTLAASYRSLLLSFEGKEREHADSFARVPVQATNINGTPQRVRASVSIRKLRPEPRLVRARYWERPDQFVLSKEAFLRLFPLDEYAGESDFRTWTRDSIVWQGTDTIGTDRMGLASTGMSLGGKRLQPGFYEIEVRSADSAGRPVTATTFVELYRPGTLTRPEYLWAAGPDTALEPGQQGSVQLGSATDIHLFRNELRGDSSRVTTQELPAGVRSFPFPIAETDRGGFTLHFLFVRDNRLYEHTQRVTVPWTNKELRVVYATYRNKTLPGAKEEWKLTITRADGRPVGAEVLASLYDASLDQFQKHRWSVPGLYPDSYSETRWDAGSNFRAEESFERGPELAEREFNKTYDGLIFDILGTGAFLSIHSGRVMRMARPPAAQAAMGSAAMDSYGYNTTTAAAVRYNTAEKVEMTKFTPPKILKDEEVRKEPVPPAQGTTPTVQPRRNFNETAFFYPQLQTDSAGGLSLTFTLPESLTRWKLQTLAHTKDLAFGLGVEELETQKDLMVQTNAPRFVRQGDHFEFTTKIANLTDKELTGQVQLELIDAATGTPVDGWMQNVFPNQYFTVAAGASSSVAFPIEIPYLYTSALTWRITARAGNFSDAEESTLPVLSSKVLVTESLPVSMRGSGSKTFRFDKLLASGNSETLQHKGFTVEYTANPAWTVVQALPYLVEYPYECAEQLWNRYYANTLAAHILQKAPKIRAALSRWQSRDTAALLSNLQKNEELKSALLEETPWVLEAQNETQQRRSIALLFDLTRLAAGQRKALEQLAAAQNATGAFPWFSRGPDDRYITQYILAGIGRLQQLGISSDELTGIRDRALNYVDRRVRDDYAALQRSKAKLAEQPVSRHIAQYLYLRSFFKTRPLFKGSEAAHAYYLKQAARYWQKLPKISQGHAAIALQRYGVPAAARTIIGSLNETAIRSEELGMYWKDNSYGQSPYWYEAPIETQATLIAAFQEVGADARTLDDLRSWLLRHKQTNSWRSTTATADACYALLLQGTEWLSDVPSVTIQAGPLRASTDTSAEAGTGYFRRSVDGAQVKPAMGNISVDVRAANAVSARPSWGAVHWQYFEEISKVTRAATPLQVERRLFRKVNTDRGPELRAVGSETLHVGDKVTVRLVIRVDRDLEFVHLKDLRASALEPVNVLSSYKWQDGLGYYESTRDASTNFFFHWLPKGTYVFEYPLFVTHKGQFSAGLTTIQCLYAPEFNAHSEGQQLTVE</sequence>
<proteinExistence type="inferred from homology"/>
<name>A0ABP8HT03_9BACT</name>
<accession>A0ABP8HT03</accession>
<dbReference type="RefSeq" id="WP_345258231.1">
    <property type="nucleotide sequence ID" value="NZ_BAABGY010000018.1"/>
</dbReference>
<dbReference type="InterPro" id="IPR002890">
    <property type="entry name" value="MG2"/>
</dbReference>
<dbReference type="InterPro" id="IPR051802">
    <property type="entry name" value="YfhM-like"/>
</dbReference>
<feature type="signal peptide" evidence="2">
    <location>
        <begin position="1"/>
        <end position="22"/>
    </location>
</feature>
<evidence type="ECO:0000313" key="5">
    <source>
        <dbReference type="Proteomes" id="UP001501725"/>
    </source>
</evidence>
<evidence type="ECO:0000313" key="4">
    <source>
        <dbReference type="EMBL" id="GAA4343960.1"/>
    </source>
</evidence>
<dbReference type="SMART" id="SM01360">
    <property type="entry name" value="A2M"/>
    <property type="match status" value="1"/>
</dbReference>
<feature type="domain" description="Alpha-2-macroglobulin" evidence="3">
    <location>
        <begin position="1253"/>
        <end position="1343"/>
    </location>
</feature>
<dbReference type="Gene3D" id="1.50.10.20">
    <property type="match status" value="1"/>
</dbReference>
<dbReference type="EMBL" id="BAABGY010000018">
    <property type="protein sequence ID" value="GAA4343960.1"/>
    <property type="molecule type" value="Genomic_DNA"/>
</dbReference>
<evidence type="ECO:0000256" key="1">
    <source>
        <dbReference type="ARBA" id="ARBA00010556"/>
    </source>
</evidence>
<dbReference type="Proteomes" id="UP001501725">
    <property type="component" value="Unassembled WGS sequence"/>
</dbReference>
<comment type="similarity">
    <text evidence="1">Belongs to the protease inhibitor I39 (alpha-2-macroglobulin) family. Bacterial alpha-2-macroglobulin subfamily.</text>
</comment>
<protein>
    <submittedName>
        <fullName evidence="4">Alpha-2-macroglobulin family protein</fullName>
    </submittedName>
</protein>
<dbReference type="Gene3D" id="2.60.40.1930">
    <property type="match status" value="1"/>
</dbReference>
<gene>
    <name evidence="4" type="ORF">GCM10023184_44680</name>
</gene>
<evidence type="ECO:0000259" key="3">
    <source>
        <dbReference type="SMART" id="SM01360"/>
    </source>
</evidence>
<feature type="chain" id="PRO_5046611506" evidence="2">
    <location>
        <begin position="23"/>
        <end position="2023"/>
    </location>
</feature>